<keyword evidence="2" id="KW-0472">Membrane</keyword>
<dbReference type="NCBIfam" id="NF041766">
    <property type="entry name" value="choice_anch_U"/>
    <property type="match status" value="1"/>
</dbReference>
<feature type="compositionally biased region" description="Polar residues" evidence="1">
    <location>
        <begin position="122"/>
        <end position="140"/>
    </location>
</feature>
<sequence>MVAHGQTITAYLHATAPAGSSCIPESRSCSNGLLSGSYANASCQIMVAPSAPAGVQATPTGSGQVTVTWQTPADVGSGVSSYTVTAQPGGQLCTPSPATATACTFTGLVDGRTYTFTVEASNGAGSARSPTPSNPATPLSNPKAFSAPTPTGTGPLGVAVAGGGTTCAFESVQLVPTARASAAPPAGLQFPHGLLDFVLAGCDASNITLTITYPSALPQGVQYWKLHGDTWAPYASATAATGAITATLTLRDGGPGDDDGDGANGRIVDPGQVAVMALSGSGAVGIPTLSPWRLALLVILLGLVGLGRRHQRG</sequence>
<dbReference type="EMBL" id="CP060790">
    <property type="protein sequence ID" value="QNP59528.1"/>
    <property type="molecule type" value="Genomic_DNA"/>
</dbReference>
<dbReference type="Proteomes" id="UP000516057">
    <property type="component" value="Chromosome"/>
</dbReference>
<dbReference type="AlphaFoldDB" id="A0A7H0HG62"/>
<feature type="transmembrane region" description="Helical" evidence="2">
    <location>
        <begin position="289"/>
        <end position="307"/>
    </location>
</feature>
<dbReference type="InterPro" id="IPR003961">
    <property type="entry name" value="FN3_dom"/>
</dbReference>
<evidence type="ECO:0000256" key="2">
    <source>
        <dbReference type="SAM" id="Phobius"/>
    </source>
</evidence>
<dbReference type="KEGG" id="amon:H9L24_00365"/>
<dbReference type="SUPFAM" id="SSF49265">
    <property type="entry name" value="Fibronectin type III"/>
    <property type="match status" value="1"/>
</dbReference>
<dbReference type="PROSITE" id="PS50853">
    <property type="entry name" value="FN3"/>
    <property type="match status" value="1"/>
</dbReference>
<organism evidence="4 5">
    <name type="scientific">Paenacidovorax monticola</name>
    <dbReference type="NCBI Taxonomy" id="1926868"/>
    <lineage>
        <taxon>Bacteria</taxon>
        <taxon>Pseudomonadati</taxon>
        <taxon>Pseudomonadota</taxon>
        <taxon>Betaproteobacteria</taxon>
        <taxon>Burkholderiales</taxon>
        <taxon>Comamonadaceae</taxon>
        <taxon>Paenacidovorax</taxon>
    </lineage>
</organism>
<feature type="region of interest" description="Disordered" evidence="1">
    <location>
        <begin position="122"/>
        <end position="146"/>
    </location>
</feature>
<evidence type="ECO:0000313" key="4">
    <source>
        <dbReference type="EMBL" id="QNP59528.1"/>
    </source>
</evidence>
<dbReference type="InterPro" id="IPR026442">
    <property type="entry name" value="IPTL_CTERM"/>
</dbReference>
<dbReference type="Gene3D" id="2.60.40.10">
    <property type="entry name" value="Immunoglobulins"/>
    <property type="match status" value="1"/>
</dbReference>
<gene>
    <name evidence="4" type="ORF">H9L24_00365</name>
</gene>
<evidence type="ECO:0000259" key="3">
    <source>
        <dbReference type="PROSITE" id="PS50853"/>
    </source>
</evidence>
<feature type="domain" description="Fibronectin type-III" evidence="3">
    <location>
        <begin position="51"/>
        <end position="142"/>
    </location>
</feature>
<dbReference type="NCBIfam" id="TIGR04174">
    <property type="entry name" value="IPTL_CTERM"/>
    <property type="match status" value="1"/>
</dbReference>
<protein>
    <submittedName>
        <fullName evidence="4">Fibronectin type III domain-containing protein</fullName>
    </submittedName>
</protein>
<evidence type="ECO:0000256" key="1">
    <source>
        <dbReference type="SAM" id="MobiDB-lite"/>
    </source>
</evidence>
<dbReference type="InterPro" id="IPR053784">
    <property type="entry name" value="Choice_anch_U_dom"/>
</dbReference>
<dbReference type="SMART" id="SM00060">
    <property type="entry name" value="FN3"/>
    <property type="match status" value="1"/>
</dbReference>
<keyword evidence="2" id="KW-0812">Transmembrane</keyword>
<accession>A0A7H0HG62</accession>
<reference evidence="4 5" key="1">
    <citation type="submission" date="2020-08" db="EMBL/GenBank/DDBJ databases">
        <title>Genome sequence of Acidovorax monticola KACC 19171T.</title>
        <authorList>
            <person name="Hyun D.-W."/>
            <person name="Bae J.-W."/>
        </authorList>
    </citation>
    <scope>NUCLEOTIDE SEQUENCE [LARGE SCALE GENOMIC DNA]</scope>
    <source>
        <strain evidence="4 5">KACC 19171</strain>
    </source>
</reference>
<name>A0A7H0HG62_9BURK</name>
<keyword evidence="5" id="KW-1185">Reference proteome</keyword>
<dbReference type="InterPro" id="IPR013783">
    <property type="entry name" value="Ig-like_fold"/>
</dbReference>
<proteinExistence type="predicted"/>
<dbReference type="InterPro" id="IPR036116">
    <property type="entry name" value="FN3_sf"/>
</dbReference>
<dbReference type="Pfam" id="PF18203">
    <property type="entry name" value="IPTL-CTERM"/>
    <property type="match status" value="1"/>
</dbReference>
<keyword evidence="2" id="KW-1133">Transmembrane helix</keyword>
<dbReference type="PRINTS" id="PR00014">
    <property type="entry name" value="FNTYPEIII"/>
</dbReference>
<evidence type="ECO:0000313" key="5">
    <source>
        <dbReference type="Proteomes" id="UP000516057"/>
    </source>
</evidence>
<dbReference type="Pfam" id="PF00041">
    <property type="entry name" value="fn3"/>
    <property type="match status" value="1"/>
</dbReference>
<dbReference type="CDD" id="cd00063">
    <property type="entry name" value="FN3"/>
    <property type="match status" value="1"/>
</dbReference>